<dbReference type="Proteomes" id="UP000286031">
    <property type="component" value="Unassembled WGS sequence"/>
</dbReference>
<protein>
    <submittedName>
        <fullName evidence="1">Uncharacterized protein</fullName>
    </submittedName>
</protein>
<dbReference type="RefSeq" id="WP_117515160.1">
    <property type="nucleotide sequence ID" value="NZ_JAQCPI010000050.1"/>
</dbReference>
<dbReference type="EMBL" id="QSBI01000045">
    <property type="protein sequence ID" value="RGX05971.1"/>
    <property type="molecule type" value="Genomic_DNA"/>
</dbReference>
<evidence type="ECO:0000313" key="2">
    <source>
        <dbReference type="Proteomes" id="UP000286031"/>
    </source>
</evidence>
<sequence>MRNPSTQIVYIVLLLFPLSVWGQQTGKWGNGKLRQTVVSISSDVPFATAAYDFTERYLTQLQKMSVAERKSQMERDNVWITQGSMDLLNLINEQTSMNFSEKENRYIVSLINESFLLIELSFPASCQLLTGKNLKELEADFVKGLSSYSYTPSSSQPVRKELKKLAGDYYVKTGDTYYIEEINGNLYFEEKERALRPVFSMDHPAESVFNLFLSEDTPGNVSIRMTVRQYGLKREQMEIPVRSWISYMRNQGCALYVGVEALETNTVKVYVFAVNTVLKYNHVMNVEIPNSLLSEEKGTVEGDITLFVPTHNISSLFEELNWVNTTPKRQIKVK</sequence>
<gene>
    <name evidence="1" type="ORF">DWV35_23460</name>
</gene>
<comment type="caution">
    <text evidence="1">The sequence shown here is derived from an EMBL/GenBank/DDBJ whole genome shotgun (WGS) entry which is preliminary data.</text>
</comment>
<evidence type="ECO:0000313" key="1">
    <source>
        <dbReference type="EMBL" id="RGX05971.1"/>
    </source>
</evidence>
<accession>A0A413EGU2</accession>
<name>A0A413EGU2_BACOV</name>
<proteinExistence type="predicted"/>
<organism evidence="1 2">
    <name type="scientific">Bacteroides ovatus</name>
    <dbReference type="NCBI Taxonomy" id="28116"/>
    <lineage>
        <taxon>Bacteria</taxon>
        <taxon>Pseudomonadati</taxon>
        <taxon>Bacteroidota</taxon>
        <taxon>Bacteroidia</taxon>
        <taxon>Bacteroidales</taxon>
        <taxon>Bacteroidaceae</taxon>
        <taxon>Bacteroides</taxon>
    </lineage>
</organism>
<reference evidence="1 2" key="1">
    <citation type="submission" date="2018-08" db="EMBL/GenBank/DDBJ databases">
        <title>A genome reference for cultivated species of the human gut microbiota.</title>
        <authorList>
            <person name="Zou Y."/>
            <person name="Xue W."/>
            <person name="Luo G."/>
        </authorList>
    </citation>
    <scope>NUCLEOTIDE SEQUENCE [LARGE SCALE GENOMIC DNA]</scope>
    <source>
        <strain evidence="1 2">AF04-46</strain>
    </source>
</reference>
<dbReference type="AlphaFoldDB" id="A0A413EGU2"/>